<organism evidence="1 2">
    <name type="scientific">Variovorax boronicumulans</name>
    <dbReference type="NCBI Taxonomy" id="436515"/>
    <lineage>
        <taxon>Bacteria</taxon>
        <taxon>Pseudomonadati</taxon>
        <taxon>Pseudomonadota</taxon>
        <taxon>Betaproteobacteria</taxon>
        <taxon>Burkholderiales</taxon>
        <taxon>Comamonadaceae</taxon>
        <taxon>Variovorax</taxon>
    </lineage>
</organism>
<dbReference type="AlphaFoldDB" id="A0A250DHT0"/>
<accession>A0A250DHT0</accession>
<dbReference type="KEGG" id="vbo:CKY39_12370"/>
<dbReference type="RefSeq" id="WP_095744665.1">
    <property type="nucleotide sequence ID" value="NZ_CP023284.1"/>
</dbReference>
<name>A0A250DHT0_9BURK</name>
<gene>
    <name evidence="1" type="ORF">CKY39_12370</name>
</gene>
<evidence type="ECO:0000313" key="1">
    <source>
        <dbReference type="EMBL" id="ATA53925.1"/>
    </source>
</evidence>
<reference evidence="1 2" key="1">
    <citation type="submission" date="2017-09" db="EMBL/GenBank/DDBJ databases">
        <title>The diverse metabolic capabilities of V. boronicumulans make it an excellent choice for continued studies on novel biodegradation.</title>
        <authorList>
            <person name="Sun S."/>
        </authorList>
    </citation>
    <scope>NUCLEOTIDE SEQUENCE [LARGE SCALE GENOMIC DNA]</scope>
    <source>
        <strain evidence="1 2">J1</strain>
    </source>
</reference>
<dbReference type="Proteomes" id="UP000217154">
    <property type="component" value="Chromosome"/>
</dbReference>
<sequence>MNVLAINAMLGGPGLVAFLGEGARFLACDGLKPADGGALTTVLAAAELAVPAGGVADGLLALVQKSAEGDMALVTGIATWGRIVLADGTWVIDYTVSGPSGAGQIKITIENPPEGDPEGKLYAGGLFFLGEVVIGGE</sequence>
<dbReference type="EMBL" id="CP023284">
    <property type="protein sequence ID" value="ATA53925.1"/>
    <property type="molecule type" value="Genomic_DNA"/>
</dbReference>
<protein>
    <submittedName>
        <fullName evidence="1">Uncharacterized protein</fullName>
    </submittedName>
</protein>
<proteinExistence type="predicted"/>
<evidence type="ECO:0000313" key="2">
    <source>
        <dbReference type="Proteomes" id="UP000217154"/>
    </source>
</evidence>